<evidence type="ECO:0000313" key="4">
    <source>
        <dbReference type="Proteomes" id="UP000051497"/>
    </source>
</evidence>
<dbReference type="InterPro" id="IPR051624">
    <property type="entry name" value="RMD1/Sad1-interacting"/>
</dbReference>
<dbReference type="STRING" id="295108.HT99x_00588"/>
<proteinExistence type="predicted"/>
<evidence type="ECO:0000313" key="2">
    <source>
        <dbReference type="EMBL" id="KRG22171.1"/>
    </source>
</evidence>
<organism evidence="2">
    <name type="scientific">Candidatus Berkiella aquae</name>
    <dbReference type="NCBI Taxonomy" id="295108"/>
    <lineage>
        <taxon>Bacteria</taxon>
        <taxon>Pseudomonadati</taxon>
        <taxon>Pseudomonadota</taxon>
        <taxon>Gammaproteobacteria</taxon>
        <taxon>Candidatus Berkiellales</taxon>
        <taxon>Candidatus Berkiellaceae</taxon>
        <taxon>Candidatus Berkiella</taxon>
    </lineage>
</organism>
<dbReference type="AlphaFoldDB" id="A0A0Q9YN18"/>
<dbReference type="InterPro" id="IPR003734">
    <property type="entry name" value="DUF155"/>
</dbReference>
<reference evidence="3" key="2">
    <citation type="journal article" date="2016" name="Genome Announc.">
        <title>Draft Genome Sequences of Two Novel Amoeba-Resistant Intranuclear Bacteria, 'Candidatus Berkiella cookevillensis' and 'Candidatus Berkiella aquae'.</title>
        <authorList>
            <person name="Mehari Y.T."/>
            <person name="Arivett B.A."/>
            <person name="Farone A.L."/>
            <person name="Gunderson J.H."/>
            <person name="Farone M.B."/>
        </authorList>
    </citation>
    <scope>NUCLEOTIDE SEQUENCE</scope>
    <source>
        <strain evidence="3">HT99</strain>
    </source>
</reference>
<reference evidence="3" key="3">
    <citation type="submission" date="2021-06" db="EMBL/GenBank/DDBJ databases">
        <title>Genomic Description and Analysis of Intracellular Bacteria, Candidatus Berkiella cookevillensis and Candidatus Berkiella aquae.</title>
        <authorList>
            <person name="Kidane D.T."/>
            <person name="Mehari Y.T."/>
            <person name="Rice F.C."/>
            <person name="Arivett B.A."/>
            <person name="Farone A.L."/>
            <person name="Berk S.G."/>
            <person name="Farone M.B."/>
        </authorList>
    </citation>
    <scope>NUCLEOTIDE SEQUENCE</scope>
    <source>
        <strain evidence="3">HT99</strain>
    </source>
</reference>
<name>A0A0Q9YN18_9GAMM</name>
<keyword evidence="4" id="KW-1185">Reference proteome</keyword>
<sequence>MQLEDIHPLDILSSIPEELSANLAQLGSCEVNAVLIGNEINLKALTNKGASSRKESSVLIRLAEQSAALIYSFGAIVFFNATTSATVELISRCQRFASHLISTPETEQFSVIIQPDQPEGIVRNKVSIKRISKAHLEIIADALAKSVVIEYHENRIGSIFDKIEPIAKSLKERGKLGYRSNDLLKHIGASLVMAQEMVGKIEVTEKPLILWEHGELEPLHAQLVEDLEIIERQSTLERKLELISRTAQTSLEVLQQHQSHRLEWYIIILIGIEILLHLYQMFLSPVV</sequence>
<dbReference type="RefSeq" id="WP_075065232.1">
    <property type="nucleotide sequence ID" value="NZ_LKAJ02000001.1"/>
</dbReference>
<dbReference type="Proteomes" id="UP000051497">
    <property type="component" value="Unassembled WGS sequence"/>
</dbReference>
<protein>
    <submittedName>
        <fullName evidence="3">RMD1 family protein</fullName>
    </submittedName>
</protein>
<feature type="domain" description="DUF155" evidence="1">
    <location>
        <begin position="69"/>
        <end position="236"/>
    </location>
</feature>
<evidence type="ECO:0000259" key="1">
    <source>
        <dbReference type="Pfam" id="PF02582"/>
    </source>
</evidence>
<dbReference type="PANTHER" id="PTHR16255:SF6">
    <property type="entry name" value="PROTEIN RETARDED ROOT GROWTH-LIKE"/>
    <property type="match status" value="1"/>
</dbReference>
<gene>
    <name evidence="2" type="ORF">HT99x_00588</name>
    <name evidence="3" type="ORF">HT99x_014400</name>
</gene>
<reference evidence="2" key="1">
    <citation type="submission" date="2015-09" db="EMBL/GenBank/DDBJ databases">
        <title>Draft Genome Sequences of Two Novel Amoeba-resistant Intranuclear Bacteria, Candidatus Berkiella cookevillensis and Candidatus Berkiella aquae.</title>
        <authorList>
            <person name="Mehari Y.T."/>
            <person name="Arivett B.A."/>
            <person name="Farone A.L."/>
            <person name="Gunderson J.H."/>
            <person name="Farone M.B."/>
        </authorList>
    </citation>
    <scope>NUCLEOTIDE SEQUENCE [LARGE SCALE GENOMIC DNA]</scope>
    <source>
        <strain evidence="2">HT99</strain>
    </source>
</reference>
<dbReference type="OrthoDB" id="529323at2"/>
<comment type="caution">
    <text evidence="2">The sequence shown here is derived from an EMBL/GenBank/DDBJ whole genome shotgun (WGS) entry which is preliminary data.</text>
</comment>
<dbReference type="EMBL" id="LKAJ01000002">
    <property type="protein sequence ID" value="KRG22171.1"/>
    <property type="molecule type" value="Genomic_DNA"/>
</dbReference>
<dbReference type="EMBL" id="LKAJ02000001">
    <property type="protein sequence ID" value="MCS5712626.1"/>
    <property type="molecule type" value="Genomic_DNA"/>
</dbReference>
<evidence type="ECO:0000313" key="3">
    <source>
        <dbReference type="EMBL" id="MCS5712626.1"/>
    </source>
</evidence>
<dbReference type="Pfam" id="PF02582">
    <property type="entry name" value="DUF155"/>
    <property type="match status" value="1"/>
</dbReference>
<accession>A0A0Q9YN18</accession>
<dbReference type="PANTHER" id="PTHR16255">
    <property type="entry name" value="REQUIRED FOR MEIOTIC NUCLEAR DIVISION PROTEIN 1 HOMOLOG"/>
    <property type="match status" value="1"/>
</dbReference>
<dbReference type="PATRIC" id="fig|1590043.3.peg.592"/>